<gene>
    <name evidence="2" type="ORF">HETIRDRAFT_419033</name>
</gene>
<evidence type="ECO:0000313" key="3">
    <source>
        <dbReference type="Proteomes" id="UP000030671"/>
    </source>
</evidence>
<evidence type="ECO:0000313" key="2">
    <source>
        <dbReference type="EMBL" id="ETW81118.1"/>
    </source>
</evidence>
<keyword evidence="3" id="KW-1185">Reference proteome</keyword>
<dbReference type="Proteomes" id="UP000030671">
    <property type="component" value="Unassembled WGS sequence"/>
</dbReference>
<dbReference type="AlphaFoldDB" id="W4K5L6"/>
<organism evidence="2 3">
    <name type="scientific">Heterobasidion irregulare (strain TC 32-1)</name>
    <dbReference type="NCBI Taxonomy" id="747525"/>
    <lineage>
        <taxon>Eukaryota</taxon>
        <taxon>Fungi</taxon>
        <taxon>Dikarya</taxon>
        <taxon>Basidiomycota</taxon>
        <taxon>Agaricomycotina</taxon>
        <taxon>Agaricomycetes</taxon>
        <taxon>Russulales</taxon>
        <taxon>Bondarzewiaceae</taxon>
        <taxon>Heterobasidion</taxon>
        <taxon>Heterobasidion annosum species complex</taxon>
    </lineage>
</organism>
<name>W4K5L6_HETIT</name>
<dbReference type="OrthoDB" id="19224at2759"/>
<proteinExistence type="predicted"/>
<dbReference type="RefSeq" id="XP_009547789.1">
    <property type="nucleotide sequence ID" value="XM_009549494.1"/>
</dbReference>
<feature type="compositionally biased region" description="Low complexity" evidence="1">
    <location>
        <begin position="492"/>
        <end position="512"/>
    </location>
</feature>
<accession>W4K5L6</accession>
<evidence type="ECO:0000256" key="1">
    <source>
        <dbReference type="SAM" id="MobiDB-lite"/>
    </source>
</evidence>
<feature type="region of interest" description="Disordered" evidence="1">
    <location>
        <begin position="394"/>
        <end position="465"/>
    </location>
</feature>
<dbReference type="EMBL" id="KI925459">
    <property type="protein sequence ID" value="ETW81118.1"/>
    <property type="molecule type" value="Genomic_DNA"/>
</dbReference>
<sequence length="539" mass="58650">MVCARKFATDITLLSFRLDEPEEVTVVKKALLEHLDMDSKVTLGVLCDQLVPIDEPMDEEEKAIRDRLGSLVLAFIAGEAKRAIIERHASRAGNEQEQVLIDGLVKALSRPSIADASRIVRDILLSLPSFKGRFTPRGDELLQTLLSQARVAQKDDLGSLKQSASVKLSSPYLKLADFVVKKGVADPIHLLRFYFVNFIPKMIWQRFSEAAQLFVIIHLAESLSECTKYISDLQPAQLESVKALQRQVADASSILLPALVQSKPSDVRAWNACAVILRACLERQTTTGWHVPSNLARILEDLSRLAQTQGSDANVGGLEGVIRSLLQPPTSASIPPKLDTDVASAEPSSRVASIPNKRKADDTQGPLPMSSSRGLLIQGHASRQPQTWSFGSVEHPRAQPISTPVQASTHVSNFQHPLKRSKTEDATETARPSLLSRMNPAATSATGNLPRKPAAHPPSSLQYPPSSLQYLPSPLQSAPASAPFLGISIKGAAKAAANSSRSSTPPKLSSLLDRMKDKDLSERIDEGEAGRKRKWKGKV</sequence>
<protein>
    <submittedName>
        <fullName evidence="2">Uncharacterized protein</fullName>
    </submittedName>
</protein>
<dbReference type="GeneID" id="20673520"/>
<feature type="region of interest" description="Disordered" evidence="1">
    <location>
        <begin position="329"/>
        <end position="373"/>
    </location>
</feature>
<feature type="compositionally biased region" description="Polar residues" evidence="1">
    <location>
        <begin position="400"/>
        <end position="415"/>
    </location>
</feature>
<feature type="region of interest" description="Disordered" evidence="1">
    <location>
        <begin position="492"/>
        <end position="539"/>
    </location>
</feature>
<dbReference type="eggNOG" id="KOG2213">
    <property type="taxonomic scope" value="Eukaryota"/>
</dbReference>
<dbReference type="HOGENOM" id="CLU_015163_0_0_1"/>
<dbReference type="KEGG" id="hir:HETIRDRAFT_419033"/>
<reference evidence="2 3" key="1">
    <citation type="journal article" date="2012" name="New Phytol.">
        <title>Insight into trade-off between wood decay and parasitism from the genome of a fungal forest pathogen.</title>
        <authorList>
            <person name="Olson A."/>
            <person name="Aerts A."/>
            <person name="Asiegbu F."/>
            <person name="Belbahri L."/>
            <person name="Bouzid O."/>
            <person name="Broberg A."/>
            <person name="Canback B."/>
            <person name="Coutinho P.M."/>
            <person name="Cullen D."/>
            <person name="Dalman K."/>
            <person name="Deflorio G."/>
            <person name="van Diepen L.T."/>
            <person name="Dunand C."/>
            <person name="Duplessis S."/>
            <person name="Durling M."/>
            <person name="Gonthier P."/>
            <person name="Grimwood J."/>
            <person name="Fossdal C.G."/>
            <person name="Hansson D."/>
            <person name="Henrissat B."/>
            <person name="Hietala A."/>
            <person name="Himmelstrand K."/>
            <person name="Hoffmeister D."/>
            <person name="Hogberg N."/>
            <person name="James T.Y."/>
            <person name="Karlsson M."/>
            <person name="Kohler A."/>
            <person name="Kues U."/>
            <person name="Lee Y.H."/>
            <person name="Lin Y.C."/>
            <person name="Lind M."/>
            <person name="Lindquist E."/>
            <person name="Lombard V."/>
            <person name="Lucas S."/>
            <person name="Lunden K."/>
            <person name="Morin E."/>
            <person name="Murat C."/>
            <person name="Park J."/>
            <person name="Raffaello T."/>
            <person name="Rouze P."/>
            <person name="Salamov A."/>
            <person name="Schmutz J."/>
            <person name="Solheim H."/>
            <person name="Stahlberg J."/>
            <person name="Velez H."/>
            <person name="de Vries R.P."/>
            <person name="Wiebenga A."/>
            <person name="Woodward S."/>
            <person name="Yakovlev I."/>
            <person name="Garbelotto M."/>
            <person name="Martin F."/>
            <person name="Grigoriev I.V."/>
            <person name="Stenlid J."/>
        </authorList>
    </citation>
    <scope>NUCLEOTIDE SEQUENCE [LARGE SCALE GENOMIC DNA]</scope>
    <source>
        <strain evidence="2 3">TC 32-1</strain>
    </source>
</reference>
<dbReference type="InParanoid" id="W4K5L6"/>
<feature type="compositionally biased region" description="Basic and acidic residues" evidence="1">
    <location>
        <begin position="513"/>
        <end position="530"/>
    </location>
</feature>
<dbReference type="STRING" id="747525.W4K5L6"/>